<evidence type="ECO:0000256" key="8">
    <source>
        <dbReference type="PIRSR" id="PIRSR618044-2"/>
    </source>
</evidence>
<feature type="active site" evidence="7">
    <location>
        <position position="121"/>
    </location>
</feature>
<dbReference type="GO" id="GO:0008360">
    <property type="term" value="P:regulation of cell shape"/>
    <property type="evidence" value="ECO:0007669"/>
    <property type="project" value="UniProtKB-KW"/>
</dbReference>
<keyword evidence="2 10" id="KW-0732">Signal</keyword>
<organism evidence="12 13">
    <name type="scientific">Olsenella profusa F0195</name>
    <dbReference type="NCBI Taxonomy" id="1125712"/>
    <lineage>
        <taxon>Bacteria</taxon>
        <taxon>Bacillati</taxon>
        <taxon>Actinomycetota</taxon>
        <taxon>Coriobacteriia</taxon>
        <taxon>Coriobacteriales</taxon>
        <taxon>Atopobiaceae</taxon>
        <taxon>Olsenella</taxon>
    </lineage>
</organism>
<dbReference type="PANTHER" id="PTHR21581:SF6">
    <property type="entry name" value="TRAFFICKING PROTEIN PARTICLE COMPLEX SUBUNIT 12"/>
    <property type="match status" value="1"/>
</dbReference>
<dbReference type="AlphaFoldDB" id="U2TJ59"/>
<dbReference type="RefSeq" id="WP_021726969.1">
    <property type="nucleotide sequence ID" value="NZ_AWEZ01000064.1"/>
</dbReference>
<reference evidence="12 13" key="1">
    <citation type="submission" date="2013-08" db="EMBL/GenBank/DDBJ databases">
        <authorList>
            <person name="Durkin A.S."/>
            <person name="Haft D.R."/>
            <person name="McCorrison J."/>
            <person name="Torralba M."/>
            <person name="Gillis M."/>
            <person name="Haft D.H."/>
            <person name="Methe B."/>
            <person name="Sutton G."/>
            <person name="Nelson K.E."/>
        </authorList>
    </citation>
    <scope>NUCLEOTIDE SEQUENCE [LARGE SCALE GENOMIC DNA]</scope>
    <source>
        <strain evidence="12 13">F0195</strain>
    </source>
</reference>
<evidence type="ECO:0000256" key="1">
    <source>
        <dbReference type="ARBA" id="ARBA00007164"/>
    </source>
</evidence>
<dbReference type="eggNOG" id="COG1686">
    <property type="taxonomic scope" value="Bacteria"/>
</dbReference>
<dbReference type="PATRIC" id="fig|1125712.3.peg.2053"/>
<keyword evidence="6" id="KW-0961">Cell wall biogenesis/degradation</keyword>
<gene>
    <name evidence="12" type="ORF">HMPREF1316_1287</name>
</gene>
<evidence type="ECO:0000256" key="7">
    <source>
        <dbReference type="PIRSR" id="PIRSR618044-1"/>
    </source>
</evidence>
<feature type="chain" id="PRO_5039162692" evidence="10">
    <location>
        <begin position="20"/>
        <end position="384"/>
    </location>
</feature>
<dbReference type="GO" id="GO:0006508">
    <property type="term" value="P:proteolysis"/>
    <property type="evidence" value="ECO:0007669"/>
    <property type="project" value="InterPro"/>
</dbReference>
<proteinExistence type="inferred from homology"/>
<evidence type="ECO:0000313" key="12">
    <source>
        <dbReference type="EMBL" id="ERL06515.1"/>
    </source>
</evidence>
<keyword evidence="4" id="KW-0133">Cell shape</keyword>
<comment type="similarity">
    <text evidence="1 9">Belongs to the peptidase S11 family.</text>
</comment>
<dbReference type="GO" id="GO:0008800">
    <property type="term" value="F:beta-lactamase activity"/>
    <property type="evidence" value="ECO:0007669"/>
    <property type="project" value="UniProtKB-EC"/>
</dbReference>
<evidence type="ECO:0000259" key="11">
    <source>
        <dbReference type="Pfam" id="PF00768"/>
    </source>
</evidence>
<dbReference type="InterPro" id="IPR012338">
    <property type="entry name" value="Beta-lactam/transpept-like"/>
</dbReference>
<evidence type="ECO:0000256" key="10">
    <source>
        <dbReference type="SAM" id="SignalP"/>
    </source>
</evidence>
<keyword evidence="13" id="KW-1185">Reference proteome</keyword>
<dbReference type="InterPro" id="IPR018044">
    <property type="entry name" value="Peptidase_S11"/>
</dbReference>
<evidence type="ECO:0000256" key="5">
    <source>
        <dbReference type="ARBA" id="ARBA00022984"/>
    </source>
</evidence>
<feature type="signal peptide" evidence="10">
    <location>
        <begin position="1"/>
        <end position="19"/>
    </location>
</feature>
<feature type="binding site" evidence="8">
    <location>
        <position position="227"/>
    </location>
    <ligand>
        <name>substrate</name>
    </ligand>
</feature>
<dbReference type="EC" id="3.5.2.6" evidence="12"/>
<dbReference type="GO" id="GO:0009002">
    <property type="term" value="F:serine-type D-Ala-D-Ala carboxypeptidase activity"/>
    <property type="evidence" value="ECO:0007669"/>
    <property type="project" value="InterPro"/>
</dbReference>
<evidence type="ECO:0000313" key="13">
    <source>
        <dbReference type="Proteomes" id="UP000016638"/>
    </source>
</evidence>
<name>U2TJ59_9ACTN</name>
<evidence type="ECO:0000256" key="3">
    <source>
        <dbReference type="ARBA" id="ARBA00022801"/>
    </source>
</evidence>
<dbReference type="GO" id="GO:0071555">
    <property type="term" value="P:cell wall organization"/>
    <property type="evidence" value="ECO:0007669"/>
    <property type="project" value="UniProtKB-KW"/>
</dbReference>
<comment type="caution">
    <text evidence="12">The sequence shown here is derived from an EMBL/GenBank/DDBJ whole genome shotgun (WGS) entry which is preliminary data.</text>
</comment>
<dbReference type="InterPro" id="IPR001967">
    <property type="entry name" value="Peptidase_S11_N"/>
</dbReference>
<dbReference type="Proteomes" id="UP000016638">
    <property type="component" value="Unassembled WGS sequence"/>
</dbReference>
<dbReference type="PRINTS" id="PR00725">
    <property type="entry name" value="DADACBPTASE1"/>
</dbReference>
<evidence type="ECO:0000256" key="4">
    <source>
        <dbReference type="ARBA" id="ARBA00022960"/>
    </source>
</evidence>
<sequence>MRAGIALATFALCSLMAVAVVPRAYAYAAEVPEPQVSEAQCYFVSDGAGHTILERNADQQMEPASITKVMTAMVVLDSGASLDAPATITRGDYQDDAQIAELKPADGVTVRQLFQLMLIYSANDAADNLAINVFGSIDACVDRMNQKARELGMTGTRFANVHGLSQDGHYSCARDLVTMGRYALEHYPLIAQTVHMRSVDVTLGGEQRTFRSTDDLMETYAGLRGIKTGVVESGKAFLGASTHGTVSVYSCVLGCSTNDGRFADTEALMSWAYEHYFSWRRMSEAARTVRWVTSTLSFHGKLAITGSYDVYGRFSPDEPISYTVHMPPEGTLQDAGGIYGVTVWTQDGVAPCAQVFRASKRLYQVSMFEPLVMSLLYPAPVEAA</sequence>
<accession>U2TJ59</accession>
<keyword evidence="5" id="KW-0573">Peptidoglycan synthesis</keyword>
<evidence type="ECO:0000256" key="9">
    <source>
        <dbReference type="RuleBase" id="RU004016"/>
    </source>
</evidence>
<feature type="active site" description="Proton acceptor" evidence="7">
    <location>
        <position position="68"/>
    </location>
</feature>
<evidence type="ECO:0000256" key="2">
    <source>
        <dbReference type="ARBA" id="ARBA00022729"/>
    </source>
</evidence>
<protein>
    <submittedName>
        <fullName evidence="12">Class A beta-lactamase</fullName>
        <ecNumber evidence="12">3.5.2.6</ecNumber>
    </submittedName>
</protein>
<dbReference type="Gene3D" id="3.40.710.10">
    <property type="entry name" value="DD-peptidase/beta-lactamase superfamily"/>
    <property type="match status" value="1"/>
</dbReference>
<evidence type="ECO:0000256" key="6">
    <source>
        <dbReference type="ARBA" id="ARBA00023316"/>
    </source>
</evidence>
<dbReference type="EMBL" id="AWEZ01000064">
    <property type="protein sequence ID" value="ERL06515.1"/>
    <property type="molecule type" value="Genomic_DNA"/>
</dbReference>
<dbReference type="Pfam" id="PF00768">
    <property type="entry name" value="Peptidase_S11"/>
    <property type="match status" value="1"/>
</dbReference>
<feature type="active site" description="Acyl-ester intermediate" evidence="7">
    <location>
        <position position="65"/>
    </location>
</feature>
<keyword evidence="3 12" id="KW-0378">Hydrolase</keyword>
<dbReference type="SUPFAM" id="SSF56601">
    <property type="entry name" value="beta-lactamase/transpeptidase-like"/>
    <property type="match status" value="1"/>
</dbReference>
<dbReference type="STRING" id="1125712.HMPREF1316_1287"/>
<feature type="domain" description="Peptidase S11 D-alanyl-D-alanine carboxypeptidase A N-terminal" evidence="11">
    <location>
        <begin position="34"/>
        <end position="256"/>
    </location>
</feature>
<dbReference type="GO" id="GO:0009252">
    <property type="term" value="P:peptidoglycan biosynthetic process"/>
    <property type="evidence" value="ECO:0007669"/>
    <property type="project" value="UniProtKB-KW"/>
</dbReference>
<dbReference type="PANTHER" id="PTHR21581">
    <property type="entry name" value="D-ALANYL-D-ALANINE CARBOXYPEPTIDASE"/>
    <property type="match status" value="1"/>
</dbReference>